<protein>
    <submittedName>
        <fullName evidence="1">Uncharacterized protein</fullName>
    </submittedName>
</protein>
<accession>U7QN47</accession>
<evidence type="ECO:0000313" key="1">
    <source>
        <dbReference type="EMBL" id="ERT08707.1"/>
    </source>
</evidence>
<gene>
    <name evidence="1" type="ORF">M595_1258</name>
</gene>
<reference evidence="1 2" key="1">
    <citation type="journal article" date="2013" name="Front. Microbiol.">
        <title>Comparative genomic analyses of the cyanobacterium, Lyngbya aestuarii BL J, a powerful hydrogen producer.</title>
        <authorList>
            <person name="Kothari A."/>
            <person name="Vaughn M."/>
            <person name="Garcia-Pichel F."/>
        </authorList>
    </citation>
    <scope>NUCLEOTIDE SEQUENCE [LARGE SCALE GENOMIC DNA]</scope>
    <source>
        <strain evidence="1 2">BL J</strain>
    </source>
</reference>
<evidence type="ECO:0000313" key="2">
    <source>
        <dbReference type="Proteomes" id="UP000017127"/>
    </source>
</evidence>
<proteinExistence type="predicted"/>
<organism evidence="1 2">
    <name type="scientific">Lyngbya aestuarii BL J</name>
    <dbReference type="NCBI Taxonomy" id="1348334"/>
    <lineage>
        <taxon>Bacteria</taxon>
        <taxon>Bacillati</taxon>
        <taxon>Cyanobacteriota</taxon>
        <taxon>Cyanophyceae</taxon>
        <taxon>Oscillatoriophycideae</taxon>
        <taxon>Oscillatoriales</taxon>
        <taxon>Microcoleaceae</taxon>
        <taxon>Lyngbya</taxon>
    </lineage>
</organism>
<dbReference type="Proteomes" id="UP000017127">
    <property type="component" value="Unassembled WGS sequence"/>
</dbReference>
<dbReference type="AlphaFoldDB" id="U7QN47"/>
<keyword evidence="2" id="KW-1185">Reference proteome</keyword>
<comment type="caution">
    <text evidence="1">The sequence shown here is derived from an EMBL/GenBank/DDBJ whole genome shotgun (WGS) entry which is preliminary data.</text>
</comment>
<name>U7QN47_9CYAN</name>
<dbReference type="EMBL" id="AUZM01000008">
    <property type="protein sequence ID" value="ERT08707.1"/>
    <property type="molecule type" value="Genomic_DNA"/>
</dbReference>
<sequence length="82" mass="9428">MSCLASPIHPKNSCTKIRVKSVDKPLQNPYFFHQLVSKKGVDNAFIQYFFGFSIQQSLIFDSPPSLQEIQEIYNRAMTDFPV</sequence>